<dbReference type="AlphaFoldDB" id="A0A920CH47"/>
<evidence type="ECO:0000259" key="1">
    <source>
        <dbReference type="Pfam" id="PF06276"/>
    </source>
</evidence>
<dbReference type="RefSeq" id="WP_212943958.1">
    <property type="nucleotide sequence ID" value="NZ_BORR01000031.1"/>
</dbReference>
<name>A0A920CH47_9BACL</name>
<organism evidence="2 3">
    <name type="scientific">Paenibacillus antibioticophila</name>
    <dbReference type="NCBI Taxonomy" id="1274374"/>
    <lineage>
        <taxon>Bacteria</taxon>
        <taxon>Bacillati</taxon>
        <taxon>Bacillota</taxon>
        <taxon>Bacilli</taxon>
        <taxon>Bacillales</taxon>
        <taxon>Paenibacillaceae</taxon>
        <taxon>Paenibacillus</taxon>
    </lineage>
</organism>
<comment type="caution">
    <text evidence="2">The sequence shown here is derived from an EMBL/GenBank/DDBJ whole genome shotgun (WGS) entry which is preliminary data.</text>
</comment>
<evidence type="ECO:0000313" key="3">
    <source>
        <dbReference type="Proteomes" id="UP000681162"/>
    </source>
</evidence>
<dbReference type="EMBL" id="BORR01000031">
    <property type="protein sequence ID" value="GIO40031.1"/>
    <property type="molecule type" value="Genomic_DNA"/>
</dbReference>
<dbReference type="GO" id="GO:0051537">
    <property type="term" value="F:2 iron, 2 sulfur cluster binding"/>
    <property type="evidence" value="ECO:0007669"/>
    <property type="project" value="InterPro"/>
</dbReference>
<gene>
    <name evidence="2" type="ORF">J41TS12_48920</name>
</gene>
<protein>
    <recommendedName>
        <fullName evidence="1">Aerobactin siderophore biosynthesis IucA/IucC-like C-terminal domain-containing protein</fullName>
    </recommendedName>
</protein>
<keyword evidence="3" id="KW-1185">Reference proteome</keyword>
<proteinExistence type="predicted"/>
<accession>A0A920CH47</accession>
<reference evidence="2 3" key="1">
    <citation type="submission" date="2021-03" db="EMBL/GenBank/DDBJ databases">
        <title>Antimicrobial resistance genes in bacteria isolated from Japanese honey, and their potential for conferring macrolide and lincosamide resistance in the American foulbrood pathogen Paenibacillus larvae.</title>
        <authorList>
            <person name="Okamoto M."/>
            <person name="Kumagai M."/>
            <person name="Kanamori H."/>
            <person name="Takamatsu D."/>
        </authorList>
    </citation>
    <scope>NUCLEOTIDE SEQUENCE [LARGE SCALE GENOMIC DNA]</scope>
    <source>
        <strain evidence="2 3">J41TS12</strain>
    </source>
</reference>
<dbReference type="Pfam" id="PF06276">
    <property type="entry name" value="FhuF"/>
    <property type="match status" value="1"/>
</dbReference>
<feature type="domain" description="Aerobactin siderophore biosynthesis IucA/IucC-like C-terminal" evidence="1">
    <location>
        <begin position="68"/>
        <end position="220"/>
    </location>
</feature>
<dbReference type="InterPro" id="IPR022770">
    <property type="entry name" value="IucA/IucC-like_C"/>
</dbReference>
<sequence length="260" mass="30148">MENHVIVNSLQPEQYQVLADSYRLTQEVTEDRTYCLPFTDLLDPDKSQAYLLKVSGIYETDSSVAAVSMFAKRYAYLVIAANLYALSYFNKGYNLELENGEIESVYLGGAWLPKARLIDWTMTEPAAGRRAEWRDEVLERMFAGNLSRVWSALAKLAKVPKSILWENTAIYVYWLYEKNFGKEATLEQKQRLEEDYHYLLHAAPAHLFGEKRNPLMQFNSPKVTRSGYEKPIRVRKTCCFYYVTSDKQEDYCSSCPKRTS</sequence>
<dbReference type="GO" id="GO:0003824">
    <property type="term" value="F:catalytic activity"/>
    <property type="evidence" value="ECO:0007669"/>
    <property type="project" value="UniProtKB-ARBA"/>
</dbReference>
<evidence type="ECO:0000313" key="2">
    <source>
        <dbReference type="EMBL" id="GIO40031.1"/>
    </source>
</evidence>
<dbReference type="Proteomes" id="UP000681162">
    <property type="component" value="Unassembled WGS sequence"/>
</dbReference>